<dbReference type="InterPro" id="IPR050407">
    <property type="entry name" value="Geranylgeranyl_reductase"/>
</dbReference>
<dbReference type="Gene3D" id="3.50.50.60">
    <property type="entry name" value="FAD/NAD(P)-binding domain"/>
    <property type="match status" value="1"/>
</dbReference>
<dbReference type="RefSeq" id="WP_088353660.1">
    <property type="nucleotide sequence ID" value="NZ_CP061813.1"/>
</dbReference>
<feature type="domain" description="FAD-binding" evidence="1">
    <location>
        <begin position="4"/>
        <end position="297"/>
    </location>
</feature>
<dbReference type="InterPro" id="IPR011777">
    <property type="entry name" value="Geranylgeranyl_Rdtase_fam"/>
</dbReference>
<gene>
    <name evidence="2" type="ORF">H9I45_01720</name>
</gene>
<dbReference type="EMBL" id="CP061813">
    <property type="protein sequence ID" value="QOD61189.1"/>
    <property type="molecule type" value="Genomic_DNA"/>
</dbReference>
<dbReference type="Proteomes" id="UP000516764">
    <property type="component" value="Chromosome"/>
</dbReference>
<dbReference type="KEGG" id="phal:H9I45_01720"/>
<protein>
    <submittedName>
        <fullName evidence="2">Geranylgeranyl reductase family protein</fullName>
    </submittedName>
</protein>
<name>A0A7L8AHB4_9FLAO</name>
<evidence type="ECO:0000313" key="2">
    <source>
        <dbReference type="EMBL" id="QOD61189.1"/>
    </source>
</evidence>
<dbReference type="NCBIfam" id="TIGR02032">
    <property type="entry name" value="GG-red-SF"/>
    <property type="match status" value="1"/>
</dbReference>
<dbReference type="GO" id="GO:0071949">
    <property type="term" value="F:FAD binding"/>
    <property type="evidence" value="ECO:0007669"/>
    <property type="project" value="InterPro"/>
</dbReference>
<dbReference type="SUPFAM" id="SSF51905">
    <property type="entry name" value="FAD/NAD(P)-binding domain"/>
    <property type="match status" value="1"/>
</dbReference>
<reference evidence="2 3" key="1">
    <citation type="journal article" date="2016" name="Int. J. Syst. Evol. Microbiol.">
        <title>Polaribacter haliotis sp. nov., isolated from the gut of abalone Haliotis discus hannai.</title>
        <authorList>
            <person name="Kim Y.O."/>
            <person name="Park I.S."/>
            <person name="Park S."/>
            <person name="Nam B.H."/>
            <person name="Park J.M."/>
            <person name="Kim D.G."/>
            <person name="Yoon J.H."/>
        </authorList>
    </citation>
    <scope>NUCLEOTIDE SEQUENCE [LARGE SCALE GENOMIC DNA]</scope>
    <source>
        <strain evidence="2 3">KCTC 52418</strain>
    </source>
</reference>
<evidence type="ECO:0000313" key="3">
    <source>
        <dbReference type="Proteomes" id="UP000516764"/>
    </source>
</evidence>
<sequence>MKHFQVAIIGSGPSGASTAFYLGKKGISTVIIEKETLPRYKTCGGGFVNRGKKDMPFDISEVIEREFFTVDSYFNDGKIHYKSGKDTPIVTMIMRDAFDNLIVEKAKEFGVTLLENHTLKNIDFIDNKSILNTSQGEISADFVIAADGVLSPTAKMAGWKEDTRKLIPALEYEVEVSEEDFKRLSNQVRFDIDAVPFGYAWSFPKKNHLSLGVLTTKKGKINLKEYYRKYLQTLGIKEVIKEDAHGFQIPIAPRTDGFVKNNVFLIGDAAGFAEPITAEGISNAILSGKYVAQALIESELNRNIAEKLYIEKLNIKLLPELKSGVILSKFFYNNNPVRNYILKNHGQHFNDLMVDILHGDKPFPTNVSKKLKAKIKQKLF</sequence>
<dbReference type="PANTHER" id="PTHR42685">
    <property type="entry name" value="GERANYLGERANYL DIPHOSPHATE REDUCTASE"/>
    <property type="match status" value="1"/>
</dbReference>
<accession>A0A7L8AHB4</accession>
<dbReference type="PANTHER" id="PTHR42685:SF22">
    <property type="entry name" value="CONDITIONED MEDIUM FACTOR RECEPTOR 1"/>
    <property type="match status" value="1"/>
</dbReference>
<dbReference type="Pfam" id="PF01494">
    <property type="entry name" value="FAD_binding_3"/>
    <property type="match status" value="1"/>
</dbReference>
<dbReference type="PRINTS" id="PR00420">
    <property type="entry name" value="RNGMNOXGNASE"/>
</dbReference>
<dbReference type="InterPro" id="IPR036188">
    <property type="entry name" value="FAD/NAD-bd_sf"/>
</dbReference>
<proteinExistence type="predicted"/>
<dbReference type="InterPro" id="IPR002938">
    <property type="entry name" value="FAD-bd"/>
</dbReference>
<keyword evidence="3" id="KW-1185">Reference proteome</keyword>
<organism evidence="2 3">
    <name type="scientific">Polaribacter haliotis</name>
    <dbReference type="NCBI Taxonomy" id="1888915"/>
    <lineage>
        <taxon>Bacteria</taxon>
        <taxon>Pseudomonadati</taxon>
        <taxon>Bacteroidota</taxon>
        <taxon>Flavobacteriia</taxon>
        <taxon>Flavobacteriales</taxon>
        <taxon>Flavobacteriaceae</taxon>
    </lineage>
</organism>
<dbReference type="OrthoDB" id="9806565at2"/>
<dbReference type="GO" id="GO:0016628">
    <property type="term" value="F:oxidoreductase activity, acting on the CH-CH group of donors, NAD or NADP as acceptor"/>
    <property type="evidence" value="ECO:0007669"/>
    <property type="project" value="InterPro"/>
</dbReference>
<evidence type="ECO:0000259" key="1">
    <source>
        <dbReference type="Pfam" id="PF01494"/>
    </source>
</evidence>
<dbReference type="AlphaFoldDB" id="A0A7L8AHB4"/>